<dbReference type="PANTHER" id="PTHR37232">
    <property type="entry name" value="FASCICLIN DOMAIN PROTEIN"/>
    <property type="match status" value="1"/>
</dbReference>
<feature type="domain" description="FAS1" evidence="1">
    <location>
        <begin position="1"/>
        <end position="73"/>
    </location>
</feature>
<dbReference type="InterPro" id="IPR000782">
    <property type="entry name" value="FAS1_domain"/>
</dbReference>
<dbReference type="Proteomes" id="UP000541444">
    <property type="component" value="Unassembled WGS sequence"/>
</dbReference>
<dbReference type="PROSITE" id="PS50213">
    <property type="entry name" value="FAS1"/>
    <property type="match status" value="1"/>
</dbReference>
<dbReference type="EMBL" id="JACGCM010001165">
    <property type="protein sequence ID" value="KAF6160445.1"/>
    <property type="molecule type" value="Genomic_DNA"/>
</dbReference>
<gene>
    <name evidence="2" type="ORF">GIB67_019214</name>
</gene>
<dbReference type="PANTHER" id="PTHR37232:SF2">
    <property type="entry name" value="FAS1 DOMAIN-CONTAINING PROTEIN"/>
    <property type="match status" value="1"/>
</dbReference>
<accession>A0A7J7MZT6</accession>
<dbReference type="AlphaFoldDB" id="A0A7J7MZT6"/>
<name>A0A7J7MZT6_9MAGN</name>
<dbReference type="OrthoDB" id="286301at2759"/>
<reference evidence="2 3" key="1">
    <citation type="journal article" date="2020" name="IScience">
        <title>Genome Sequencing of the Endangered Kingdonia uniflora (Circaeasteraceae, Ranunculales) Reveals Potential Mechanisms of Evolutionary Specialization.</title>
        <authorList>
            <person name="Sun Y."/>
            <person name="Deng T."/>
            <person name="Zhang A."/>
            <person name="Moore M.J."/>
            <person name="Landis J.B."/>
            <person name="Lin N."/>
            <person name="Zhang H."/>
            <person name="Zhang X."/>
            <person name="Huang J."/>
            <person name="Zhang X."/>
            <person name="Sun H."/>
            <person name="Wang H."/>
        </authorList>
    </citation>
    <scope>NUCLEOTIDE SEQUENCE [LARGE SCALE GENOMIC DNA]</scope>
    <source>
        <strain evidence="2">TB1705</strain>
        <tissue evidence="2">Leaf</tissue>
    </source>
</reference>
<protein>
    <recommendedName>
        <fullName evidence="1">FAS1 domain-containing protein</fullName>
    </recommendedName>
</protein>
<comment type="caution">
    <text evidence="2">The sequence shown here is derived from an EMBL/GenBank/DDBJ whole genome shotgun (WGS) entry which is preliminary data.</text>
</comment>
<evidence type="ECO:0000259" key="1">
    <source>
        <dbReference type="PROSITE" id="PS50213"/>
    </source>
</evidence>
<evidence type="ECO:0000313" key="3">
    <source>
        <dbReference type="Proteomes" id="UP000541444"/>
    </source>
</evidence>
<evidence type="ECO:0000313" key="2">
    <source>
        <dbReference type="EMBL" id="KAF6160445.1"/>
    </source>
</evidence>
<keyword evidence="3" id="KW-1185">Reference proteome</keyword>
<proteinExistence type="predicted"/>
<sequence length="73" mass="8001">MLPDDLAFTVFVPSEKAFKRDLQLWANSSSAIPRSLLSVDVPLGKEVTFDSISGFKLYVSRESNGAIATNRVP</sequence>
<organism evidence="2 3">
    <name type="scientific">Kingdonia uniflora</name>
    <dbReference type="NCBI Taxonomy" id="39325"/>
    <lineage>
        <taxon>Eukaryota</taxon>
        <taxon>Viridiplantae</taxon>
        <taxon>Streptophyta</taxon>
        <taxon>Embryophyta</taxon>
        <taxon>Tracheophyta</taxon>
        <taxon>Spermatophyta</taxon>
        <taxon>Magnoliopsida</taxon>
        <taxon>Ranunculales</taxon>
        <taxon>Circaeasteraceae</taxon>
        <taxon>Kingdonia</taxon>
    </lineage>
</organism>